<dbReference type="Pfam" id="PF05577">
    <property type="entry name" value="Peptidase_S28"/>
    <property type="match status" value="2"/>
</dbReference>
<evidence type="ECO:0000256" key="2">
    <source>
        <dbReference type="ARBA" id="ARBA00022670"/>
    </source>
</evidence>
<evidence type="ECO:0000256" key="6">
    <source>
        <dbReference type="SAM" id="MobiDB-lite"/>
    </source>
</evidence>
<feature type="compositionally biased region" description="Acidic residues" evidence="6">
    <location>
        <begin position="426"/>
        <end position="439"/>
    </location>
</feature>
<evidence type="ECO:0000256" key="3">
    <source>
        <dbReference type="ARBA" id="ARBA00022729"/>
    </source>
</evidence>
<comment type="similarity">
    <text evidence="1">Belongs to the peptidase S28 family.</text>
</comment>
<dbReference type="PANTHER" id="PTHR11010">
    <property type="entry name" value="PROTEASE S28 PRO-X CARBOXYPEPTIDASE-RELATED"/>
    <property type="match status" value="1"/>
</dbReference>
<proteinExistence type="inferred from homology"/>
<accession>A0ABR2ZPT8</accession>
<evidence type="ECO:0000313" key="7">
    <source>
        <dbReference type="EMBL" id="KAL0063142.1"/>
    </source>
</evidence>
<name>A0ABR2ZPT8_9AGAR</name>
<evidence type="ECO:0000256" key="1">
    <source>
        <dbReference type="ARBA" id="ARBA00011079"/>
    </source>
</evidence>
<evidence type="ECO:0000313" key="8">
    <source>
        <dbReference type="Proteomes" id="UP001437256"/>
    </source>
</evidence>
<keyword evidence="8" id="KW-1185">Reference proteome</keyword>
<evidence type="ECO:0000256" key="5">
    <source>
        <dbReference type="ARBA" id="ARBA00023180"/>
    </source>
</evidence>
<dbReference type="InterPro" id="IPR008758">
    <property type="entry name" value="Peptidase_S28"/>
</dbReference>
<comment type="caution">
    <text evidence="7">The sequence shown here is derived from an EMBL/GenBank/DDBJ whole genome shotgun (WGS) entry which is preliminary data.</text>
</comment>
<keyword evidence="2" id="KW-0645">Protease</keyword>
<feature type="compositionally biased region" description="Basic and acidic residues" evidence="6">
    <location>
        <begin position="451"/>
        <end position="464"/>
    </location>
</feature>
<dbReference type="PANTHER" id="PTHR11010:SF23">
    <property type="entry name" value="SERINE PEPTIDASE"/>
    <property type="match status" value="1"/>
</dbReference>
<dbReference type="Gene3D" id="3.40.50.1820">
    <property type="entry name" value="alpha/beta hydrolase"/>
    <property type="match status" value="2"/>
</dbReference>
<dbReference type="InterPro" id="IPR029058">
    <property type="entry name" value="AB_hydrolase_fold"/>
</dbReference>
<keyword evidence="5" id="KW-0325">Glycoprotein</keyword>
<feature type="region of interest" description="Disordered" evidence="6">
    <location>
        <begin position="412"/>
        <end position="464"/>
    </location>
</feature>
<protein>
    <submittedName>
        <fullName evidence="7">Uncharacterized protein</fullName>
    </submittedName>
</protein>
<dbReference type="Proteomes" id="UP001437256">
    <property type="component" value="Unassembled WGS sequence"/>
</dbReference>
<keyword evidence="3" id="KW-0732">Signal</keyword>
<keyword evidence="4" id="KW-0378">Hydrolase</keyword>
<organism evidence="7 8">
    <name type="scientific">Marasmius tenuissimus</name>
    <dbReference type="NCBI Taxonomy" id="585030"/>
    <lineage>
        <taxon>Eukaryota</taxon>
        <taxon>Fungi</taxon>
        <taxon>Dikarya</taxon>
        <taxon>Basidiomycota</taxon>
        <taxon>Agaricomycotina</taxon>
        <taxon>Agaricomycetes</taxon>
        <taxon>Agaricomycetidae</taxon>
        <taxon>Agaricales</taxon>
        <taxon>Marasmiineae</taxon>
        <taxon>Marasmiaceae</taxon>
        <taxon>Marasmius</taxon>
    </lineage>
</organism>
<gene>
    <name evidence="7" type="ORF">AAF712_009932</name>
</gene>
<dbReference type="EMBL" id="JBBXMP010000087">
    <property type="protein sequence ID" value="KAL0063142.1"/>
    <property type="molecule type" value="Genomic_DNA"/>
</dbReference>
<reference evidence="7 8" key="1">
    <citation type="submission" date="2024-05" db="EMBL/GenBank/DDBJ databases">
        <title>A draft genome resource for the thread blight pathogen Marasmius tenuissimus strain MS-2.</title>
        <authorList>
            <person name="Yulfo-Soto G.E."/>
            <person name="Baruah I.K."/>
            <person name="Amoako-Attah I."/>
            <person name="Bukari Y."/>
            <person name="Meinhardt L.W."/>
            <person name="Bailey B.A."/>
            <person name="Cohen S.P."/>
        </authorList>
    </citation>
    <scope>NUCLEOTIDE SEQUENCE [LARGE SCALE GENOMIC DNA]</scope>
    <source>
        <strain evidence="7 8">MS-2</strain>
    </source>
</reference>
<evidence type="ECO:0000256" key="4">
    <source>
        <dbReference type="ARBA" id="ARBA00022801"/>
    </source>
</evidence>
<sequence length="464" mass="51314">MPRAERLSRGTGILQSFTSRASGPIILYSPGETNAERSTSRLTNSSVTGYMAQRFNGATVVLEHRFYGFSNPVQDLKGSTLAKYHTIEQAIGDLEYFVKNVKLPMEETGIVPCWLVVVCARSAYLVSGSLIANPPPVTQRCDSNFWRYFEPIREYMPKNCSADVEAVIAHVDKTIGSNDKAQIQKLKAGFGMSDVTNVDDFVTTLTRPLWGWQEITPDSGPKTKFGEFCDALEVDEEGKHAPKEGWGVKKALDAWGNYYKDIYLKRLCGGDIGCNEVGWHQVGSPADEKTPRLVSQYRTTEYSTRYCRLNFPDAPTDGAKGVNKTISTYGGWNLKADRMVSVVGRRDPWREATLGASTLNRTSTDRMPIIFATGGTHCSDLTMGNGEIDSTIGFAISKGLEYMQKWMEEWEGDGKTTGIGSSDKSNDDDDEASQSESESEGGKSQGNGHGGLHELKGWEYRVWE</sequence>